<feature type="compositionally biased region" description="Polar residues" evidence="1">
    <location>
        <begin position="40"/>
        <end position="52"/>
    </location>
</feature>
<dbReference type="EMBL" id="UZAJ01005798">
    <property type="protein sequence ID" value="VDO45835.1"/>
    <property type="molecule type" value="Genomic_DNA"/>
</dbReference>
<feature type="region of interest" description="Disordered" evidence="1">
    <location>
        <begin position="1"/>
        <end position="75"/>
    </location>
</feature>
<evidence type="ECO:0000256" key="1">
    <source>
        <dbReference type="SAM" id="MobiDB-lite"/>
    </source>
</evidence>
<sequence>MDIGTNELTRPFRIPRRRAGENSTMDVIPDKTKRFRLGGQSDSRSPLASTSSVRKHDSAFSSRIVPPTKKKLAIS</sequence>
<reference evidence="2 3" key="2">
    <citation type="submission" date="2018-11" db="EMBL/GenBank/DDBJ databases">
        <authorList>
            <consortium name="Pathogen Informatics"/>
        </authorList>
    </citation>
    <scope>NUCLEOTIDE SEQUENCE [LARGE SCALE GENOMIC DNA]</scope>
</reference>
<dbReference type="Proteomes" id="UP000267606">
    <property type="component" value="Unassembled WGS sequence"/>
</dbReference>
<evidence type="ECO:0000313" key="3">
    <source>
        <dbReference type="Proteomes" id="UP000267606"/>
    </source>
</evidence>
<dbReference type="STRING" id="387005.A0A183HFG5"/>
<gene>
    <name evidence="2" type="ORF">OFLC_LOCUS6225</name>
</gene>
<dbReference type="AlphaFoldDB" id="A0A183HFG5"/>
<name>A0A183HFG5_9BILA</name>
<organism evidence="4">
    <name type="scientific">Onchocerca flexuosa</name>
    <dbReference type="NCBI Taxonomy" id="387005"/>
    <lineage>
        <taxon>Eukaryota</taxon>
        <taxon>Metazoa</taxon>
        <taxon>Ecdysozoa</taxon>
        <taxon>Nematoda</taxon>
        <taxon>Chromadorea</taxon>
        <taxon>Rhabditida</taxon>
        <taxon>Spirurina</taxon>
        <taxon>Spiruromorpha</taxon>
        <taxon>Filarioidea</taxon>
        <taxon>Onchocercidae</taxon>
        <taxon>Onchocerca</taxon>
    </lineage>
</organism>
<dbReference type="WBParaSite" id="OFLC_0000622601-mRNA-1">
    <property type="protein sequence ID" value="OFLC_0000622601-mRNA-1"/>
    <property type="gene ID" value="OFLC_0000622601"/>
</dbReference>
<accession>A0A183HFG5</accession>
<proteinExistence type="predicted"/>
<keyword evidence="3" id="KW-1185">Reference proteome</keyword>
<protein>
    <submittedName>
        <fullName evidence="2 4">Uncharacterized protein</fullName>
    </submittedName>
</protein>
<reference evidence="4" key="1">
    <citation type="submission" date="2016-06" db="UniProtKB">
        <authorList>
            <consortium name="WormBaseParasite"/>
        </authorList>
    </citation>
    <scope>IDENTIFICATION</scope>
</reference>
<evidence type="ECO:0000313" key="4">
    <source>
        <dbReference type="WBParaSite" id="OFLC_0000622601-mRNA-1"/>
    </source>
</evidence>
<evidence type="ECO:0000313" key="2">
    <source>
        <dbReference type="EMBL" id="VDO45835.1"/>
    </source>
</evidence>